<accession>A0A1Y1UYW5</accession>
<dbReference type="InterPro" id="IPR036812">
    <property type="entry name" value="NAD(P)_OxRdtase_dom_sf"/>
</dbReference>
<organism evidence="7 8">
    <name type="scientific">Piromyces finnis</name>
    <dbReference type="NCBI Taxonomy" id="1754191"/>
    <lineage>
        <taxon>Eukaryota</taxon>
        <taxon>Fungi</taxon>
        <taxon>Fungi incertae sedis</taxon>
        <taxon>Chytridiomycota</taxon>
        <taxon>Chytridiomycota incertae sedis</taxon>
        <taxon>Neocallimastigomycetes</taxon>
        <taxon>Neocallimastigales</taxon>
        <taxon>Neocallimastigaceae</taxon>
        <taxon>Piromyces</taxon>
    </lineage>
</organism>
<dbReference type="GO" id="GO:0016491">
    <property type="term" value="F:oxidoreductase activity"/>
    <property type="evidence" value="ECO:0007669"/>
    <property type="project" value="UniProtKB-KW"/>
</dbReference>
<dbReference type="CDD" id="cd19071">
    <property type="entry name" value="AKR_AKR1-5-like"/>
    <property type="match status" value="1"/>
</dbReference>
<dbReference type="PANTHER" id="PTHR11732">
    <property type="entry name" value="ALDO/KETO REDUCTASE"/>
    <property type="match status" value="1"/>
</dbReference>
<feature type="binding site" evidence="4">
    <location>
        <position position="112"/>
    </location>
    <ligand>
        <name>substrate</name>
    </ligand>
</feature>
<reference evidence="7 8" key="1">
    <citation type="submission" date="2016-08" db="EMBL/GenBank/DDBJ databases">
        <title>Genomes of anaerobic fungi encode conserved fungal cellulosomes for biomass hydrolysis.</title>
        <authorList>
            <consortium name="DOE Joint Genome Institute"/>
            <person name="Haitjema C.H."/>
            <person name="Gilmore S.P."/>
            <person name="Henske J.K."/>
            <person name="Solomon K.V."/>
            <person name="De Groot R."/>
            <person name="Kuo A."/>
            <person name="Mondo S.J."/>
            <person name="Salamov A.A."/>
            <person name="Labutti K."/>
            <person name="Zhao Z."/>
            <person name="Chiniquy J."/>
            <person name="Barry K."/>
            <person name="Brewer H.M."/>
            <person name="Purvine S.O."/>
            <person name="Wright A.T."/>
            <person name="Boxma B."/>
            <person name="Van Alen T."/>
            <person name="Hackstein J.H."/>
            <person name="Baker S.E."/>
            <person name="Grigoriev I.V."/>
            <person name="O'Malley M.A."/>
        </authorList>
    </citation>
    <scope>NUCLEOTIDE SEQUENCE [LARGE SCALE GENOMIC DNA]</scope>
    <source>
        <strain evidence="8">finn</strain>
    </source>
</reference>
<evidence type="ECO:0000313" key="8">
    <source>
        <dbReference type="Proteomes" id="UP000193719"/>
    </source>
</evidence>
<dbReference type="OrthoDB" id="416253at2759"/>
<dbReference type="Pfam" id="PF00248">
    <property type="entry name" value="Aldo_ket_red"/>
    <property type="match status" value="1"/>
</dbReference>
<dbReference type="InterPro" id="IPR020471">
    <property type="entry name" value="AKR"/>
</dbReference>
<comment type="caution">
    <text evidence="7">The sequence shown here is derived from an EMBL/GenBank/DDBJ whole genome shotgun (WGS) entry which is preliminary data.</text>
</comment>
<comment type="similarity">
    <text evidence="1">Belongs to the aldo/keto reductase family.</text>
</comment>
<evidence type="ECO:0000256" key="3">
    <source>
        <dbReference type="PIRSR" id="PIRSR000097-1"/>
    </source>
</evidence>
<evidence type="ECO:0000256" key="5">
    <source>
        <dbReference type="PIRSR" id="PIRSR000097-3"/>
    </source>
</evidence>
<sequence>MNQRTVTLNTGAKMPIIGLGTFLSEPGKVTNAVKTALKAGYKHIDCALCYNNEKEVGQGIQEGLKENGLKREDIFITSKLWNTFHRPELVAKGLEQTLKDLKLDYVDLYLIHWPIAEKPDSRGFTQDIEDVPLIDTWREMEKLYKSGKAKAIGVSNWDISRLEDLLEKAEIKPAVNQVENNPFLPQHKLVKYCQDNNIQVTAYCPLGRANNPKLLDDPVVNEVAKKNNMTPAQVVLSWNAQRNVIVIPKSVTPSRVEENFKIVELSKEDFDKISGITFRQRGVDPEALKALKVFPDLGDF</sequence>
<dbReference type="InterPro" id="IPR023210">
    <property type="entry name" value="NADP_OxRdtase_dom"/>
</dbReference>
<feature type="site" description="Lowers pKa of active site Tyr" evidence="5">
    <location>
        <position position="79"/>
    </location>
</feature>
<feature type="domain" description="NADP-dependent oxidoreductase" evidence="6">
    <location>
        <begin position="26"/>
        <end position="275"/>
    </location>
</feature>
<proteinExistence type="inferred from homology"/>
<dbReference type="Proteomes" id="UP000193719">
    <property type="component" value="Unassembled WGS sequence"/>
</dbReference>
<gene>
    <name evidence="7" type="ORF">BCR36DRAFT_361874</name>
</gene>
<evidence type="ECO:0000256" key="2">
    <source>
        <dbReference type="ARBA" id="ARBA00023002"/>
    </source>
</evidence>
<keyword evidence="2" id="KW-0560">Oxidoreductase</keyword>
<protein>
    <submittedName>
        <fullName evidence="7">NADPH-dependent D-xylose reductase</fullName>
    </submittedName>
</protein>
<dbReference type="PIRSF" id="PIRSF000097">
    <property type="entry name" value="AKR"/>
    <property type="match status" value="1"/>
</dbReference>
<reference evidence="7 8" key="2">
    <citation type="submission" date="2016-08" db="EMBL/GenBank/DDBJ databases">
        <title>Pervasive Adenine N6-methylation of Active Genes in Fungi.</title>
        <authorList>
            <consortium name="DOE Joint Genome Institute"/>
            <person name="Mondo S.J."/>
            <person name="Dannebaum R.O."/>
            <person name="Kuo R.C."/>
            <person name="Labutti K."/>
            <person name="Haridas S."/>
            <person name="Kuo A."/>
            <person name="Salamov A."/>
            <person name="Ahrendt S.R."/>
            <person name="Lipzen A."/>
            <person name="Sullivan W."/>
            <person name="Andreopoulos W.B."/>
            <person name="Clum A."/>
            <person name="Lindquist E."/>
            <person name="Daum C."/>
            <person name="Ramamoorthy G.K."/>
            <person name="Gryganskyi A."/>
            <person name="Culley D."/>
            <person name="Magnuson J.K."/>
            <person name="James T.Y."/>
            <person name="O'Malley M.A."/>
            <person name="Stajich J.E."/>
            <person name="Spatafora J.W."/>
            <person name="Visel A."/>
            <person name="Grigoriev I.V."/>
        </authorList>
    </citation>
    <scope>NUCLEOTIDE SEQUENCE [LARGE SCALE GENOMIC DNA]</scope>
    <source>
        <strain evidence="8">finn</strain>
    </source>
</reference>
<evidence type="ECO:0000313" key="7">
    <source>
        <dbReference type="EMBL" id="ORX42851.1"/>
    </source>
</evidence>
<dbReference type="SUPFAM" id="SSF51430">
    <property type="entry name" value="NAD(P)-linked oxidoreductase"/>
    <property type="match status" value="1"/>
</dbReference>
<dbReference type="Gene3D" id="3.20.20.100">
    <property type="entry name" value="NADP-dependent oxidoreductase domain"/>
    <property type="match status" value="1"/>
</dbReference>
<name>A0A1Y1UYW5_9FUNG</name>
<keyword evidence="8" id="KW-1185">Reference proteome</keyword>
<dbReference type="STRING" id="1754191.A0A1Y1UYW5"/>
<dbReference type="PRINTS" id="PR00069">
    <property type="entry name" value="ALDKETRDTASE"/>
</dbReference>
<evidence type="ECO:0000256" key="4">
    <source>
        <dbReference type="PIRSR" id="PIRSR000097-2"/>
    </source>
</evidence>
<dbReference type="EMBL" id="MCFH01000059">
    <property type="protein sequence ID" value="ORX42851.1"/>
    <property type="molecule type" value="Genomic_DNA"/>
</dbReference>
<feature type="active site" description="Proton donor" evidence="3">
    <location>
        <position position="50"/>
    </location>
</feature>
<evidence type="ECO:0000259" key="6">
    <source>
        <dbReference type="Pfam" id="PF00248"/>
    </source>
</evidence>
<evidence type="ECO:0000256" key="1">
    <source>
        <dbReference type="ARBA" id="ARBA00007905"/>
    </source>
</evidence>
<dbReference type="FunFam" id="3.20.20.100:FF:000007">
    <property type="entry name" value="NAD(P)H-dependent D-xylose reductase xyl1"/>
    <property type="match status" value="1"/>
</dbReference>
<dbReference type="AlphaFoldDB" id="A0A1Y1UYW5"/>